<protein>
    <submittedName>
        <fullName evidence="1">Uncharacterized protein</fullName>
    </submittedName>
</protein>
<dbReference type="AlphaFoldDB" id="A0A4Z2IP34"/>
<accession>A0A4Z2IP34</accession>
<keyword evidence="2" id="KW-1185">Reference proteome</keyword>
<proteinExistence type="predicted"/>
<dbReference type="EMBL" id="SRLO01000068">
    <property type="protein sequence ID" value="TNN78982.1"/>
    <property type="molecule type" value="Genomic_DNA"/>
</dbReference>
<organism evidence="1 2">
    <name type="scientific">Liparis tanakae</name>
    <name type="common">Tanaka's snailfish</name>
    <dbReference type="NCBI Taxonomy" id="230148"/>
    <lineage>
        <taxon>Eukaryota</taxon>
        <taxon>Metazoa</taxon>
        <taxon>Chordata</taxon>
        <taxon>Craniata</taxon>
        <taxon>Vertebrata</taxon>
        <taxon>Euteleostomi</taxon>
        <taxon>Actinopterygii</taxon>
        <taxon>Neopterygii</taxon>
        <taxon>Teleostei</taxon>
        <taxon>Neoteleostei</taxon>
        <taxon>Acanthomorphata</taxon>
        <taxon>Eupercaria</taxon>
        <taxon>Perciformes</taxon>
        <taxon>Cottioidei</taxon>
        <taxon>Cottales</taxon>
        <taxon>Liparidae</taxon>
        <taxon>Liparis</taxon>
    </lineage>
</organism>
<evidence type="ECO:0000313" key="2">
    <source>
        <dbReference type="Proteomes" id="UP000314294"/>
    </source>
</evidence>
<dbReference type="Proteomes" id="UP000314294">
    <property type="component" value="Unassembled WGS sequence"/>
</dbReference>
<reference evidence="1 2" key="1">
    <citation type="submission" date="2019-03" db="EMBL/GenBank/DDBJ databases">
        <title>First draft genome of Liparis tanakae, snailfish: a comprehensive survey of snailfish specific genes.</title>
        <authorList>
            <person name="Kim W."/>
            <person name="Song I."/>
            <person name="Jeong J.-H."/>
            <person name="Kim D."/>
            <person name="Kim S."/>
            <person name="Ryu S."/>
            <person name="Song J.Y."/>
            <person name="Lee S.K."/>
        </authorList>
    </citation>
    <scope>NUCLEOTIDE SEQUENCE [LARGE SCALE GENOMIC DNA]</scope>
    <source>
        <tissue evidence="1">Muscle</tissue>
    </source>
</reference>
<name>A0A4Z2IP34_9TELE</name>
<comment type="caution">
    <text evidence="1">The sequence shown here is derived from an EMBL/GenBank/DDBJ whole genome shotgun (WGS) entry which is preliminary data.</text>
</comment>
<gene>
    <name evidence="1" type="ORF">EYF80_010661</name>
</gene>
<evidence type="ECO:0000313" key="1">
    <source>
        <dbReference type="EMBL" id="TNN78982.1"/>
    </source>
</evidence>
<sequence length="99" mass="10671">MFTLLLPTKFWAKFTMVIMRACCRDRWETGDISATDPASCATFTSLLSFLFKQGENSVAVAPDDSESGDGQRLGRVSLGEDEGAFARVFSTCDVGCGDG</sequence>